<name>A0A1G8BGW5_9RHOO</name>
<dbReference type="EMBL" id="FNCY01000005">
    <property type="protein sequence ID" value="SDH32253.1"/>
    <property type="molecule type" value="Genomic_DNA"/>
</dbReference>
<gene>
    <name evidence="2" type="ORF">SAMN05660652_01509</name>
</gene>
<accession>A0A1G8BGW5</accession>
<evidence type="ECO:0000313" key="2">
    <source>
        <dbReference type="EMBL" id="SDH32253.1"/>
    </source>
</evidence>
<sequence length="190" mass="21402">MGLSRRDRPFATGTGDTGIYGRRRGETNPTRSGRRRHRPSLRPCPSHQRRLGRRTTREILDRLPRKRQSVLARAEIETFCAFQHLDPQAGTESSGDEAESMTLPCRIRRFRSRRRQDIGRFSRAPQGSRRVTPGPAFIDRQIAAGTRGSHTRLCCAGSVAHRLSFLQSPCHGGLAPRRRANGRTAVTPRL</sequence>
<keyword evidence="3" id="KW-1185">Reference proteome</keyword>
<proteinExistence type="predicted"/>
<protein>
    <submittedName>
        <fullName evidence="2">Uncharacterized protein</fullName>
    </submittedName>
</protein>
<evidence type="ECO:0000313" key="3">
    <source>
        <dbReference type="Proteomes" id="UP000198607"/>
    </source>
</evidence>
<dbReference type="AlphaFoldDB" id="A0A1G8BGW5"/>
<feature type="region of interest" description="Disordered" evidence="1">
    <location>
        <begin position="1"/>
        <end position="57"/>
    </location>
</feature>
<dbReference type="Proteomes" id="UP000198607">
    <property type="component" value="Unassembled WGS sequence"/>
</dbReference>
<evidence type="ECO:0000256" key="1">
    <source>
        <dbReference type="SAM" id="MobiDB-lite"/>
    </source>
</evidence>
<dbReference type="STRING" id="83767.SAMN05660652_01509"/>
<organism evidence="2 3">
    <name type="scientific">Propionivibrio dicarboxylicus</name>
    <dbReference type="NCBI Taxonomy" id="83767"/>
    <lineage>
        <taxon>Bacteria</taxon>
        <taxon>Pseudomonadati</taxon>
        <taxon>Pseudomonadota</taxon>
        <taxon>Betaproteobacteria</taxon>
        <taxon>Rhodocyclales</taxon>
        <taxon>Rhodocyclaceae</taxon>
        <taxon>Propionivibrio</taxon>
    </lineage>
</organism>
<reference evidence="2 3" key="1">
    <citation type="submission" date="2016-10" db="EMBL/GenBank/DDBJ databases">
        <authorList>
            <person name="de Groot N.N."/>
        </authorList>
    </citation>
    <scope>NUCLEOTIDE SEQUENCE [LARGE SCALE GENOMIC DNA]</scope>
    <source>
        <strain evidence="2 3">DSM 5885</strain>
    </source>
</reference>